<evidence type="ECO:0000256" key="2">
    <source>
        <dbReference type="SAM" id="Coils"/>
    </source>
</evidence>
<evidence type="ECO:0000256" key="1">
    <source>
        <dbReference type="ARBA" id="ARBA00023054"/>
    </source>
</evidence>
<proteinExistence type="predicted"/>
<organism evidence="5 6">
    <name type="scientific">Limulus polyphemus</name>
    <name type="common">Atlantic horseshoe crab</name>
    <dbReference type="NCBI Taxonomy" id="6850"/>
    <lineage>
        <taxon>Eukaryota</taxon>
        <taxon>Metazoa</taxon>
        <taxon>Ecdysozoa</taxon>
        <taxon>Arthropoda</taxon>
        <taxon>Chelicerata</taxon>
        <taxon>Merostomata</taxon>
        <taxon>Xiphosura</taxon>
        <taxon>Limulidae</taxon>
        <taxon>Limulus</taxon>
    </lineage>
</organism>
<dbReference type="InterPro" id="IPR039303">
    <property type="entry name" value="CCDC50"/>
</dbReference>
<feature type="coiled-coil region" evidence="2">
    <location>
        <begin position="80"/>
        <end position="127"/>
    </location>
</feature>
<sequence>MTTPEISRDTSVWKCVWLRHSGCRSIQQKQEVCRQFLVHEDGVLAHRLQSEEIEMHYGKNKLNNQLVRSDIQQAKTLQQVEEEESLKKQLAYERMILEQEAQDARVAEELQERMKMEELQQQRVLETEDEVRYNSNLSSSLEDRDVPRMERDTDFSDFCLQPPPDLTEVELRRFQEEQDEELARLLQEQESKVSLTGKYLDDQASNFDLLPHEVTNIATVIDPTYNRRRLPGSETHRSNSYGSLPATSPLQSPVRSPTQSAGASPVDSGVTDGYCDSGDDEDGAVPPYMPIQGQRRTMSLEKDKGKKIKQKNGCKTQ</sequence>
<dbReference type="InterPro" id="IPR029311">
    <property type="entry name" value="CCDC50_N"/>
</dbReference>
<evidence type="ECO:0000313" key="6">
    <source>
        <dbReference type="RefSeq" id="XP_022251671.1"/>
    </source>
</evidence>
<feature type="compositionally biased region" description="Basic residues" evidence="3">
    <location>
        <begin position="305"/>
        <end position="317"/>
    </location>
</feature>
<keyword evidence="1 2" id="KW-0175">Coiled coil</keyword>
<dbReference type="GeneID" id="106467768"/>
<keyword evidence="5" id="KW-1185">Reference proteome</keyword>
<feature type="region of interest" description="Disordered" evidence="3">
    <location>
        <begin position="227"/>
        <end position="317"/>
    </location>
</feature>
<dbReference type="RefSeq" id="XP_022251671.1">
    <property type="nucleotide sequence ID" value="XM_022395963.1"/>
</dbReference>
<gene>
    <name evidence="6" type="primary">LOC106467768</name>
</gene>
<reference evidence="6" key="1">
    <citation type="submission" date="2025-08" db="UniProtKB">
        <authorList>
            <consortium name="RefSeq"/>
        </authorList>
    </citation>
    <scope>IDENTIFICATION</scope>
    <source>
        <tissue evidence="6">Muscle</tissue>
    </source>
</reference>
<evidence type="ECO:0000313" key="5">
    <source>
        <dbReference type="Proteomes" id="UP000694941"/>
    </source>
</evidence>
<protein>
    <submittedName>
        <fullName evidence="6">Coiled-coil domain-containing protein 50-like</fullName>
    </submittedName>
</protein>
<feature type="domain" description="Coiled-coil" evidence="4">
    <location>
        <begin position="25"/>
        <end position="130"/>
    </location>
</feature>
<evidence type="ECO:0000256" key="3">
    <source>
        <dbReference type="SAM" id="MobiDB-lite"/>
    </source>
</evidence>
<accession>A0ABM1T715</accession>
<dbReference type="PANTHER" id="PTHR22115:SF4">
    <property type="entry name" value="COILED-COIL DOMAIN-CONTAINING PROTEIN"/>
    <property type="match status" value="1"/>
</dbReference>
<dbReference type="Pfam" id="PF15295">
    <property type="entry name" value="CCDC50_N"/>
    <property type="match status" value="1"/>
</dbReference>
<name>A0ABM1T715_LIMPO</name>
<dbReference type="Proteomes" id="UP000694941">
    <property type="component" value="Unplaced"/>
</dbReference>
<feature type="compositionally biased region" description="Polar residues" evidence="3">
    <location>
        <begin position="238"/>
        <end position="262"/>
    </location>
</feature>
<evidence type="ECO:0000259" key="4">
    <source>
        <dbReference type="Pfam" id="PF15295"/>
    </source>
</evidence>
<dbReference type="PANTHER" id="PTHR22115">
    <property type="entry name" value="C3ORF6 PROTEIN-RELATED"/>
    <property type="match status" value="1"/>
</dbReference>